<comment type="caution">
    <text evidence="2">The sequence shown here is derived from an EMBL/GenBank/DDBJ whole genome shotgun (WGS) entry which is preliminary data.</text>
</comment>
<dbReference type="RefSeq" id="XP_064700526.1">
    <property type="nucleotide sequence ID" value="XM_064853951.1"/>
</dbReference>
<evidence type="ECO:0000313" key="3">
    <source>
        <dbReference type="Proteomes" id="UP001358417"/>
    </source>
</evidence>
<feature type="transmembrane region" description="Helical" evidence="1">
    <location>
        <begin position="20"/>
        <end position="41"/>
    </location>
</feature>
<dbReference type="PANTHER" id="PTHR42083">
    <property type="entry name" value="MARVEL DOMAIN-CONTAINING PROTEIN"/>
    <property type="match status" value="1"/>
</dbReference>
<dbReference type="Proteomes" id="UP001358417">
    <property type="component" value="Unassembled WGS sequence"/>
</dbReference>
<sequence length="179" mass="19599">MITTKIKWPEWRYVPFSRIFYLGMNILQSTAGITVVSLCGSDVSENSIQKGRSIFTIVVGILSIITAFSFAVEVLLTMPSRVWLLIVFVWQWLIVALWAISAGLLGGVYLPHGRARMRTATGFAYLNLVLWLLCSIVGTVTCCASGRKKKQRNGADGEVDGGLKPPAQVHVLADRSTGP</sequence>
<proteinExistence type="predicted"/>
<reference evidence="2 3" key="1">
    <citation type="submission" date="2023-08" db="EMBL/GenBank/DDBJ databases">
        <title>Black Yeasts Isolated from many extreme environments.</title>
        <authorList>
            <person name="Coleine C."/>
            <person name="Stajich J.E."/>
            <person name="Selbmann L."/>
        </authorList>
    </citation>
    <scope>NUCLEOTIDE SEQUENCE [LARGE SCALE GENOMIC DNA]</scope>
    <source>
        <strain evidence="2 3">CCFEE 5792</strain>
    </source>
</reference>
<dbReference type="EMBL" id="JAVRRD010000042">
    <property type="protein sequence ID" value="KAK5044876.1"/>
    <property type="molecule type" value="Genomic_DNA"/>
</dbReference>
<feature type="transmembrane region" description="Helical" evidence="1">
    <location>
        <begin position="122"/>
        <end position="141"/>
    </location>
</feature>
<dbReference type="AlphaFoldDB" id="A0AAV9MTF1"/>
<keyword evidence="3" id="KW-1185">Reference proteome</keyword>
<name>A0AAV9MTF1_9EURO</name>
<dbReference type="GeneID" id="89978572"/>
<feature type="transmembrane region" description="Helical" evidence="1">
    <location>
        <begin position="82"/>
        <end position="110"/>
    </location>
</feature>
<evidence type="ECO:0000256" key="1">
    <source>
        <dbReference type="SAM" id="Phobius"/>
    </source>
</evidence>
<dbReference type="PANTHER" id="PTHR42083:SF1">
    <property type="entry name" value="MARVEL DOMAIN-CONTAINING PROTEIN"/>
    <property type="match status" value="1"/>
</dbReference>
<organism evidence="2 3">
    <name type="scientific">Exophiala bonariae</name>
    <dbReference type="NCBI Taxonomy" id="1690606"/>
    <lineage>
        <taxon>Eukaryota</taxon>
        <taxon>Fungi</taxon>
        <taxon>Dikarya</taxon>
        <taxon>Ascomycota</taxon>
        <taxon>Pezizomycotina</taxon>
        <taxon>Eurotiomycetes</taxon>
        <taxon>Chaetothyriomycetidae</taxon>
        <taxon>Chaetothyriales</taxon>
        <taxon>Herpotrichiellaceae</taxon>
        <taxon>Exophiala</taxon>
    </lineage>
</organism>
<protein>
    <recommendedName>
        <fullName evidence="4">MARVEL domain-containing protein</fullName>
    </recommendedName>
</protein>
<accession>A0AAV9MTF1</accession>
<keyword evidence="1" id="KW-0472">Membrane</keyword>
<keyword evidence="1" id="KW-0812">Transmembrane</keyword>
<evidence type="ECO:0008006" key="4">
    <source>
        <dbReference type="Google" id="ProtNLM"/>
    </source>
</evidence>
<keyword evidence="1" id="KW-1133">Transmembrane helix</keyword>
<gene>
    <name evidence="2" type="ORF">LTR84_010414</name>
</gene>
<feature type="transmembrane region" description="Helical" evidence="1">
    <location>
        <begin position="53"/>
        <end position="76"/>
    </location>
</feature>
<evidence type="ECO:0000313" key="2">
    <source>
        <dbReference type="EMBL" id="KAK5044876.1"/>
    </source>
</evidence>